<dbReference type="InterPro" id="IPR039753">
    <property type="entry name" value="RG7MT1"/>
</dbReference>
<dbReference type="PROSITE" id="PS51562">
    <property type="entry name" value="RNA_CAP0_MT"/>
    <property type="match status" value="1"/>
</dbReference>
<sequence length="1174" mass="132170">MSQLQLGGVKEKGYNDFLSEREEIDLIFQEAQEIFDEHQRRKVFGDPTDKTLPFIKADLEIHVVEGQIAKDTEFEVRFGTFNTRNTRFIPGVPKLYFYNLLQKLQSKMSIKPQKTTTYILKNGIRINETVENGKTITTFDKKTTTMTEDYKEWGVRLSTATETQITNQEIKQIETSEAKNEAVVRPKTRWSFPLPGRHIDLTIVDNNSTPTFEVEIEYTKKIDEKTITQDILSTWQHMQKASIENFVNNEDTNVAIFNFNSLLSAKSYEVFDKLENKPKSFSWGNVFYGGQYFLTPKLDGVRKRLFFDSNGIFEVSPDSRFIRQIGQPSSITKTIIDTEFYNGKYFPFDALVVDGNLLTNKRFAYRLEQLKTVKSSLLDTSKPFYSDDFYTSVAKATRWIQDHTDLKFDGLIAQSNEPVYAGAATMKIKPLDELTVDLTTKIDEKGQVRLYSQGKNGLQEVNLGKPGEEPSMKTELGRYTVKNLKLPSLRSKTLPKELPSTVFIAEYRFIEKEPYLKFKGFRDDKYAPNWHGVVKDVYRDFFIDPVSIDDLTDKTLAPWRKWASSAKRRVIADFVPEQGRVLDIGIGRGGTMLETARKASKVFGVDPDITNLEALEQRISGTEGEDRRLLNKITILKGKGQDTEKIMHFIGTPVDTVLSMFSISFFFRSEGDLDKFVATCTESCAPGGKLLIMFMDGERVRAELAKGSGVYENSLVKITSKADVSKKGVVGVPIRIEYLNEKNPIFKVQNEWLAPFDVLQQKLKDSGFSRLGSGEGFLDNKAVLPELNLAYAKFNRLVAFEKVAHREGPRLKEDFQIKILGVGEEDKIGEKWIRHGVVWDNSSFLRSYLYTSQDAYKKGDVDKTNDMVVSLRASLVKICTAKNFSLLKDGNVQNRIAFNLYGTDGKAENKGANGVGVGKLTGSIDTKAKAIKAAYKNYSDRLKAGPVGHEAAGLLTLLYPQRKIVIINEDEQEIDRVGDGPKTSYILKVGNYGYSPLSKAEGYKHVATVVEKSDTDKKKDMIARFKKAVETGDNVTVDELYGEGVDLSVDGDYAIKTAVVKKNYPLVKMLSFLVDLDRRIVVVDPKGKESKRTLRDDLARLAGSDKEVMGIIGVEGGAGKSAGVGKSAKGKSVTEKTSGASRKPTVKKEEPIQFYDSSEEGFVDEEDQFEEMDE</sequence>
<dbReference type="SUPFAM" id="SSF56091">
    <property type="entry name" value="DNA ligase/mRNA capping enzyme, catalytic domain"/>
    <property type="match status" value="1"/>
</dbReference>
<evidence type="ECO:0000256" key="5">
    <source>
        <dbReference type="ARBA" id="ARBA00022691"/>
    </source>
</evidence>
<dbReference type="PANTHER" id="PTHR12189:SF2">
    <property type="entry name" value="MRNA CAP GUANINE-N7 METHYLTRANSFERASE"/>
    <property type="match status" value="1"/>
</dbReference>
<keyword evidence="3" id="KW-0489">Methyltransferase</keyword>
<accession>A0A6C0JW08</accession>
<dbReference type="Pfam" id="PF13649">
    <property type="entry name" value="Methyltransf_25"/>
    <property type="match status" value="1"/>
</dbReference>
<evidence type="ECO:0000256" key="8">
    <source>
        <dbReference type="ARBA" id="ARBA00023134"/>
    </source>
</evidence>
<evidence type="ECO:0000256" key="1">
    <source>
        <dbReference type="ARBA" id="ARBA00005129"/>
    </source>
</evidence>
<dbReference type="SUPFAM" id="SSF53335">
    <property type="entry name" value="S-adenosyl-L-methionine-dependent methyltransferases"/>
    <property type="match status" value="1"/>
</dbReference>
<dbReference type="InterPro" id="IPR033469">
    <property type="entry name" value="CYTH-like_dom_sf"/>
</dbReference>
<keyword evidence="4" id="KW-0808">Transferase</keyword>
<keyword evidence="7" id="KW-0694">RNA-binding</keyword>
<evidence type="ECO:0000256" key="6">
    <source>
        <dbReference type="ARBA" id="ARBA00022741"/>
    </source>
</evidence>
<keyword evidence="6" id="KW-0547">Nucleotide-binding</keyword>
<dbReference type="EMBL" id="MN740694">
    <property type="protein sequence ID" value="QHU08088.1"/>
    <property type="molecule type" value="Genomic_DNA"/>
</dbReference>
<dbReference type="GO" id="GO:0004482">
    <property type="term" value="F:mRNA 5'-cap (guanine-N7-)-methyltransferase activity"/>
    <property type="evidence" value="ECO:0007669"/>
    <property type="project" value="UniProtKB-EC"/>
</dbReference>
<dbReference type="EC" id="2.1.1.56" evidence="2"/>
<dbReference type="InterPro" id="IPR041698">
    <property type="entry name" value="Methyltransf_25"/>
</dbReference>
<evidence type="ECO:0000256" key="9">
    <source>
        <dbReference type="SAM" id="MobiDB-lite"/>
    </source>
</evidence>
<reference evidence="11" key="1">
    <citation type="journal article" date="2020" name="Nature">
        <title>Giant virus diversity and host interactions through global metagenomics.</title>
        <authorList>
            <person name="Schulz F."/>
            <person name="Roux S."/>
            <person name="Paez-Espino D."/>
            <person name="Jungbluth S."/>
            <person name="Walsh D.A."/>
            <person name="Denef V.J."/>
            <person name="McMahon K.D."/>
            <person name="Konstantinidis K.T."/>
            <person name="Eloe-Fadrosh E.A."/>
            <person name="Kyrpides N.C."/>
            <person name="Woyke T."/>
        </authorList>
    </citation>
    <scope>NUCLEOTIDE SEQUENCE</scope>
    <source>
        <strain evidence="11">GVMAG-S-1062768-28</strain>
    </source>
</reference>
<dbReference type="CDD" id="cd02440">
    <property type="entry name" value="AdoMet_MTases"/>
    <property type="match status" value="1"/>
</dbReference>
<dbReference type="GO" id="GO:0003723">
    <property type="term" value="F:RNA binding"/>
    <property type="evidence" value="ECO:0007669"/>
    <property type="project" value="UniProtKB-KW"/>
</dbReference>
<dbReference type="InterPro" id="IPR029063">
    <property type="entry name" value="SAM-dependent_MTases_sf"/>
</dbReference>
<dbReference type="Gene3D" id="3.40.50.150">
    <property type="entry name" value="Vaccinia Virus protein VP39"/>
    <property type="match status" value="1"/>
</dbReference>
<dbReference type="PANTHER" id="PTHR12189">
    <property type="entry name" value="MRNA GUANINE-7- METHYLTRANSFERASE"/>
    <property type="match status" value="1"/>
</dbReference>
<evidence type="ECO:0000256" key="2">
    <source>
        <dbReference type="ARBA" id="ARBA00011926"/>
    </source>
</evidence>
<dbReference type="InterPro" id="IPR004971">
    <property type="entry name" value="mRNA_G-N7_MeTrfase_dom"/>
</dbReference>
<name>A0A6C0JW08_9ZZZZ</name>
<evidence type="ECO:0000256" key="7">
    <source>
        <dbReference type="ARBA" id="ARBA00022884"/>
    </source>
</evidence>
<dbReference type="GO" id="GO:0005634">
    <property type="term" value="C:nucleus"/>
    <property type="evidence" value="ECO:0007669"/>
    <property type="project" value="TreeGrafter"/>
</dbReference>
<evidence type="ECO:0000256" key="4">
    <source>
        <dbReference type="ARBA" id="ARBA00022679"/>
    </source>
</evidence>
<evidence type="ECO:0000256" key="3">
    <source>
        <dbReference type="ARBA" id="ARBA00022603"/>
    </source>
</evidence>
<dbReference type="SUPFAM" id="SSF55154">
    <property type="entry name" value="CYTH-like phosphatases"/>
    <property type="match status" value="1"/>
</dbReference>
<evidence type="ECO:0000313" key="11">
    <source>
        <dbReference type="EMBL" id="QHU08088.1"/>
    </source>
</evidence>
<keyword evidence="5" id="KW-0949">S-adenosyl-L-methionine</keyword>
<feature type="region of interest" description="Disordered" evidence="9">
    <location>
        <begin position="1119"/>
        <end position="1151"/>
    </location>
</feature>
<evidence type="ECO:0000259" key="10">
    <source>
        <dbReference type="PROSITE" id="PS51562"/>
    </source>
</evidence>
<feature type="domain" description="MRNA cap 0 methyltransferase" evidence="10">
    <location>
        <begin position="554"/>
        <end position="803"/>
    </location>
</feature>
<organism evidence="11">
    <name type="scientific">viral metagenome</name>
    <dbReference type="NCBI Taxonomy" id="1070528"/>
    <lineage>
        <taxon>unclassified sequences</taxon>
        <taxon>metagenomes</taxon>
        <taxon>organismal metagenomes</taxon>
    </lineage>
</organism>
<protein>
    <recommendedName>
        <fullName evidence="2">mRNA (guanine-N(7))-methyltransferase</fullName>
        <ecNumber evidence="2">2.1.1.56</ecNumber>
    </recommendedName>
</protein>
<keyword evidence="8" id="KW-0342">GTP-binding</keyword>
<dbReference type="Gene3D" id="3.30.470.30">
    <property type="entry name" value="DNA ligase/mRNA capping enzyme"/>
    <property type="match status" value="1"/>
</dbReference>
<comment type="pathway">
    <text evidence="1">mRNA processing; mRNA capping.</text>
</comment>
<dbReference type="AlphaFoldDB" id="A0A6C0JW08"/>
<proteinExistence type="predicted"/>
<dbReference type="GO" id="GO:0005525">
    <property type="term" value="F:GTP binding"/>
    <property type="evidence" value="ECO:0007669"/>
    <property type="project" value="UniProtKB-KW"/>
</dbReference>